<feature type="compositionally biased region" description="Acidic residues" evidence="1">
    <location>
        <begin position="83"/>
        <end position="94"/>
    </location>
</feature>
<dbReference type="Pfam" id="PF04910">
    <property type="entry name" value="Tcf25"/>
    <property type="match status" value="1"/>
</dbReference>
<evidence type="ECO:0000313" key="2">
    <source>
        <dbReference type="EMBL" id="EWC45904.1"/>
    </source>
</evidence>
<sequence length="828" mass="91751">MAADKAGRLDVGAVVAASAPHHWKTHPGFVSWTQLLWKHRHHADSQKQVPAMSSRALRKAQQRAEQERLSALEAAKAPAPPEPQDEDDDSEDEPAVSTTANLFSMLDLELEEAEAEAEADDNDEDEEGATRTPPNAHSTASTTKPKKKNKKKKAKSKAKELKNIKDPDSDFDSALEALNTASHTSTTTLQNPQTAAGSPEAQLQSLLRIEPRHLDLENEMRKLFGHATTARETAGTGGAHHDPRQPRAQRLPGGVGRRNVFAQRGDGWPREVGSGLSMELVERGSDGSVLFHYSHSRLYKDVQRQFSVCVQSMDPDRMFSHLHAHPYHVSTLLQASHIALTQTTDHTAAQAFVARALYALGRSAHSTFTTALAAGTARLTFQRFEDRELFFAGWKYVASLSRRGLWRTGLEFVRLLLQMDPLHDPLCLVLLVDQYALKSRAPEVLIGLAQTPLLKDAWSKNPNIAYSLSLAHFMAGNPDSAKVALVDAIQQFPWVMTKLQGSLQEGRGGSLPEGLWGRVPPSDADALLTELYVERMGDLWNIPENAAFLQDTMRGMGKVRLENKSGAGELYVGERLRDLARHVFLMDPREGRGLIGFLPRDMRENQGYAWDVLPPVGGESSYQTEMEESDRMAGAGDQSLNGAGIFEVFLRSLIPSFQAPTLLNRPHVQQQQPAVQNAPGDNTGEGTFEIGEGDLQATLIAMVEEGLGFSEDQPLEERVATLMRAGLVPLELQPWFAERYGPLPEGLQQEEDDEEQLPPPPPPPPPPEEQEDEREARRRDNRAVDRLVQILGTGDQATLRMRVDRMFEGQGDEMAEVRQRVEERLGLR</sequence>
<feature type="region of interest" description="Disordered" evidence="1">
    <location>
        <begin position="231"/>
        <end position="253"/>
    </location>
</feature>
<evidence type="ECO:0000256" key="1">
    <source>
        <dbReference type="SAM" id="MobiDB-lite"/>
    </source>
</evidence>
<feature type="region of interest" description="Disordered" evidence="1">
    <location>
        <begin position="747"/>
        <end position="787"/>
    </location>
</feature>
<feature type="compositionally biased region" description="Basic residues" evidence="1">
    <location>
        <begin position="144"/>
        <end position="156"/>
    </location>
</feature>
<dbReference type="OrthoDB" id="205993at2759"/>
<dbReference type="GO" id="GO:1990116">
    <property type="term" value="P:ribosome-associated ubiquitin-dependent protein catabolic process"/>
    <property type="evidence" value="ECO:0007669"/>
    <property type="project" value="TreeGrafter"/>
</dbReference>
<accession>W7HRT0</accession>
<feature type="region of interest" description="Disordered" evidence="1">
    <location>
        <begin position="111"/>
        <end position="170"/>
    </location>
</feature>
<feature type="compositionally biased region" description="Low complexity" evidence="1">
    <location>
        <begin position="668"/>
        <end position="679"/>
    </location>
</feature>
<feature type="compositionally biased region" description="Basic and acidic residues" evidence="1">
    <location>
        <begin position="774"/>
        <end position="785"/>
    </location>
</feature>
<dbReference type="AlphaFoldDB" id="W7HRT0"/>
<organism evidence="2 3">
    <name type="scientific">Drechslerella stenobrocha 248</name>
    <dbReference type="NCBI Taxonomy" id="1043628"/>
    <lineage>
        <taxon>Eukaryota</taxon>
        <taxon>Fungi</taxon>
        <taxon>Dikarya</taxon>
        <taxon>Ascomycota</taxon>
        <taxon>Pezizomycotina</taxon>
        <taxon>Orbiliomycetes</taxon>
        <taxon>Orbiliales</taxon>
        <taxon>Orbiliaceae</taxon>
        <taxon>Drechslerella</taxon>
    </lineage>
</organism>
<dbReference type="GO" id="GO:0072344">
    <property type="term" value="P:rescue of stalled ribosome"/>
    <property type="evidence" value="ECO:0007669"/>
    <property type="project" value="TreeGrafter"/>
</dbReference>
<keyword evidence="3" id="KW-1185">Reference proteome</keyword>
<evidence type="ECO:0008006" key="4">
    <source>
        <dbReference type="Google" id="ProtNLM"/>
    </source>
</evidence>
<feature type="region of interest" description="Disordered" evidence="1">
    <location>
        <begin position="807"/>
        <end position="828"/>
    </location>
</feature>
<name>W7HRT0_9PEZI</name>
<gene>
    <name evidence="2" type="ORF">DRE_04911</name>
</gene>
<feature type="compositionally biased region" description="Acidic residues" evidence="1">
    <location>
        <begin position="111"/>
        <end position="127"/>
    </location>
</feature>
<dbReference type="PANTHER" id="PTHR22684:SF0">
    <property type="entry name" value="RIBOSOME QUALITY CONTROL COMPLEX SUBUNIT TCF25"/>
    <property type="match status" value="1"/>
</dbReference>
<dbReference type="PANTHER" id="PTHR22684">
    <property type="entry name" value="NULP1-RELATED"/>
    <property type="match status" value="1"/>
</dbReference>
<evidence type="ECO:0000313" key="3">
    <source>
        <dbReference type="Proteomes" id="UP000024837"/>
    </source>
</evidence>
<dbReference type="InterPro" id="IPR006994">
    <property type="entry name" value="TCF25/Rqc1"/>
</dbReference>
<feature type="compositionally biased region" description="Basic and acidic residues" evidence="1">
    <location>
        <begin position="157"/>
        <end position="168"/>
    </location>
</feature>
<reference evidence="2 3" key="1">
    <citation type="submission" date="2013-05" db="EMBL/GenBank/DDBJ databases">
        <title>Drechslerella stenobrocha genome reveals carnivorous origination and mechanical trapping mechanism of predatory fungi.</title>
        <authorList>
            <person name="Liu X."/>
            <person name="Zhang W."/>
            <person name="Liu K."/>
        </authorList>
    </citation>
    <scope>NUCLEOTIDE SEQUENCE [LARGE SCALE GENOMIC DNA]</scope>
    <source>
        <strain evidence="2 3">248</strain>
    </source>
</reference>
<dbReference type="EMBL" id="KI966423">
    <property type="protein sequence ID" value="EWC45904.1"/>
    <property type="molecule type" value="Genomic_DNA"/>
</dbReference>
<dbReference type="GO" id="GO:1990112">
    <property type="term" value="C:RQC complex"/>
    <property type="evidence" value="ECO:0007669"/>
    <property type="project" value="TreeGrafter"/>
</dbReference>
<dbReference type="HOGENOM" id="CLU_008321_1_1_1"/>
<feature type="compositionally biased region" description="Pro residues" evidence="1">
    <location>
        <begin position="757"/>
        <end position="767"/>
    </location>
</feature>
<feature type="region of interest" description="Disordered" evidence="1">
    <location>
        <begin position="43"/>
        <end position="96"/>
    </location>
</feature>
<protein>
    <recommendedName>
        <fullName evidence="4">DUF654-domain-containing protein</fullName>
    </recommendedName>
</protein>
<feature type="compositionally biased region" description="Basic and acidic residues" evidence="1">
    <location>
        <begin position="815"/>
        <end position="828"/>
    </location>
</feature>
<feature type="region of interest" description="Disordered" evidence="1">
    <location>
        <begin position="667"/>
        <end position="688"/>
    </location>
</feature>
<proteinExistence type="predicted"/>
<dbReference type="Proteomes" id="UP000024837">
    <property type="component" value="Unassembled WGS sequence"/>
</dbReference>